<feature type="signal peptide" evidence="1">
    <location>
        <begin position="1"/>
        <end position="16"/>
    </location>
</feature>
<sequence length="134" mass="15462">MFGCLLLYHCIVSCHGIFSPPTHHESPYMEKKYTVAFNSTWANETYLEKLTNLNGLAHDLVDNFDNRTFDTSSLSELEGLQSDMNTLHVRLEDLHQLDMNRTDHSQTATEHTDQLYLDTINTIIKFNEIVSKLL</sequence>
<reference evidence="2" key="1">
    <citation type="submission" date="2015-11" db="EMBL/GenBank/DDBJ databases">
        <title>De novo transcriptome assembly of four potential Pierce s Disease insect vectors from Arizona vineyards.</title>
        <authorList>
            <person name="Tassone E.E."/>
        </authorList>
    </citation>
    <scope>NUCLEOTIDE SEQUENCE</scope>
</reference>
<dbReference type="AlphaFoldDB" id="A0A1B6LMK3"/>
<evidence type="ECO:0000256" key="1">
    <source>
        <dbReference type="SAM" id="SignalP"/>
    </source>
</evidence>
<organism evidence="2">
    <name type="scientific">Graphocephala atropunctata</name>
    <dbReference type="NCBI Taxonomy" id="36148"/>
    <lineage>
        <taxon>Eukaryota</taxon>
        <taxon>Metazoa</taxon>
        <taxon>Ecdysozoa</taxon>
        <taxon>Arthropoda</taxon>
        <taxon>Hexapoda</taxon>
        <taxon>Insecta</taxon>
        <taxon>Pterygota</taxon>
        <taxon>Neoptera</taxon>
        <taxon>Paraneoptera</taxon>
        <taxon>Hemiptera</taxon>
        <taxon>Auchenorrhyncha</taxon>
        <taxon>Membracoidea</taxon>
        <taxon>Cicadellidae</taxon>
        <taxon>Cicadellinae</taxon>
        <taxon>Cicadellini</taxon>
        <taxon>Graphocephala</taxon>
    </lineage>
</organism>
<name>A0A1B6LMK3_9HEMI</name>
<protein>
    <submittedName>
        <fullName evidence="2">Uncharacterized protein</fullName>
    </submittedName>
</protein>
<proteinExistence type="predicted"/>
<feature type="chain" id="PRO_5008587558" evidence="1">
    <location>
        <begin position="17"/>
        <end position="134"/>
    </location>
</feature>
<accession>A0A1B6LMK3</accession>
<gene>
    <name evidence="2" type="ORF">g.8949</name>
</gene>
<evidence type="ECO:0000313" key="2">
    <source>
        <dbReference type="EMBL" id="JAT24724.1"/>
    </source>
</evidence>
<dbReference type="EMBL" id="GEBQ01015253">
    <property type="protein sequence ID" value="JAT24724.1"/>
    <property type="molecule type" value="Transcribed_RNA"/>
</dbReference>
<keyword evidence="1" id="KW-0732">Signal</keyword>